<dbReference type="OMA" id="CITLNCH"/>
<gene>
    <name evidence="6" type="primary">CSON010341</name>
</gene>
<sequence>MKLIKNLILILSFLLIPLMTQSALYQLSSSPSKNPKYPNHCYYADENKYYEVSEEPHQVEGSCITLNCHKDFSMTLATCIKAGGGDGCTEVPEDLTKPYPDCCPAFKC</sequence>
<dbReference type="PANTHER" id="PTHR39957">
    <property type="entry name" value="AT09846P1-RELATED"/>
    <property type="match status" value="1"/>
</dbReference>
<dbReference type="InterPro" id="IPR053308">
    <property type="entry name" value="Vago-like"/>
</dbReference>
<keyword evidence="2" id="KW-0964">Secreted</keyword>
<dbReference type="SMART" id="SM01318">
    <property type="entry name" value="SVWC"/>
    <property type="match status" value="1"/>
</dbReference>
<dbReference type="InterPro" id="IPR029277">
    <property type="entry name" value="SVWC_dom"/>
</dbReference>
<dbReference type="AlphaFoldDB" id="A0A336N1W6"/>
<proteinExistence type="predicted"/>
<dbReference type="EMBL" id="UFQS01004188">
    <property type="protein sequence ID" value="SSX16236.1"/>
    <property type="molecule type" value="Genomic_DNA"/>
</dbReference>
<evidence type="ECO:0000256" key="1">
    <source>
        <dbReference type="ARBA" id="ARBA00004613"/>
    </source>
</evidence>
<dbReference type="VEuPathDB" id="VectorBase:CSON010341"/>
<feature type="domain" description="Single" evidence="4">
    <location>
        <begin position="41"/>
        <end position="108"/>
    </location>
</feature>
<keyword evidence="3" id="KW-0732">Signal</keyword>
<reference evidence="6" key="2">
    <citation type="submission" date="2018-07" db="EMBL/GenBank/DDBJ databases">
        <authorList>
            <person name="Quirk P.G."/>
            <person name="Krulwich T.A."/>
        </authorList>
    </citation>
    <scope>NUCLEOTIDE SEQUENCE</scope>
</reference>
<evidence type="ECO:0000313" key="6">
    <source>
        <dbReference type="EMBL" id="SSX35559.1"/>
    </source>
</evidence>
<accession>A0A336N1W6</accession>
<comment type="subcellular location">
    <subcellularLocation>
        <location evidence="1">Secreted</location>
    </subcellularLocation>
</comment>
<organism evidence="6">
    <name type="scientific">Culicoides sonorensis</name>
    <name type="common">Biting midge</name>
    <dbReference type="NCBI Taxonomy" id="179676"/>
    <lineage>
        <taxon>Eukaryota</taxon>
        <taxon>Metazoa</taxon>
        <taxon>Ecdysozoa</taxon>
        <taxon>Arthropoda</taxon>
        <taxon>Hexapoda</taxon>
        <taxon>Insecta</taxon>
        <taxon>Pterygota</taxon>
        <taxon>Neoptera</taxon>
        <taxon>Endopterygota</taxon>
        <taxon>Diptera</taxon>
        <taxon>Nematocera</taxon>
        <taxon>Chironomoidea</taxon>
        <taxon>Ceratopogonidae</taxon>
        <taxon>Ceratopogoninae</taxon>
        <taxon>Culicoides</taxon>
        <taxon>Monoculicoides</taxon>
    </lineage>
</organism>
<reference evidence="5" key="1">
    <citation type="submission" date="2018-04" db="EMBL/GenBank/DDBJ databases">
        <authorList>
            <person name="Go L.Y."/>
            <person name="Mitchell J.A."/>
        </authorList>
    </citation>
    <scope>NUCLEOTIDE SEQUENCE</scope>
    <source>
        <tissue evidence="5">Whole organism</tissue>
    </source>
</reference>
<dbReference type="EMBL" id="UFQT01004188">
    <property type="protein sequence ID" value="SSX35559.1"/>
    <property type="molecule type" value="Genomic_DNA"/>
</dbReference>
<dbReference type="PANTHER" id="PTHR39957:SF1">
    <property type="entry name" value="AT09846P1-RELATED"/>
    <property type="match status" value="1"/>
</dbReference>
<name>A0A336N1W6_CULSO</name>
<feature type="signal peptide" evidence="3">
    <location>
        <begin position="1"/>
        <end position="22"/>
    </location>
</feature>
<dbReference type="GO" id="GO:0005576">
    <property type="term" value="C:extracellular region"/>
    <property type="evidence" value="ECO:0007669"/>
    <property type="project" value="UniProtKB-SubCell"/>
</dbReference>
<protein>
    <submittedName>
        <fullName evidence="6">CSON010341 protein</fullName>
    </submittedName>
</protein>
<evidence type="ECO:0000256" key="3">
    <source>
        <dbReference type="SAM" id="SignalP"/>
    </source>
</evidence>
<evidence type="ECO:0000313" key="5">
    <source>
        <dbReference type="EMBL" id="SSX16236.1"/>
    </source>
</evidence>
<evidence type="ECO:0000256" key="2">
    <source>
        <dbReference type="ARBA" id="ARBA00022525"/>
    </source>
</evidence>
<evidence type="ECO:0000259" key="4">
    <source>
        <dbReference type="SMART" id="SM01318"/>
    </source>
</evidence>
<feature type="chain" id="PRO_5033778443" evidence="3">
    <location>
        <begin position="23"/>
        <end position="108"/>
    </location>
</feature>
<dbReference type="Pfam" id="PF15430">
    <property type="entry name" value="SVWC"/>
    <property type="match status" value="1"/>
</dbReference>